<gene>
    <name evidence="3" type="ORF">Bpfe_026170</name>
</gene>
<organism evidence="3 4">
    <name type="scientific">Biomphalaria pfeifferi</name>
    <name type="common">Bloodfluke planorb</name>
    <name type="synonym">Freshwater snail</name>
    <dbReference type="NCBI Taxonomy" id="112525"/>
    <lineage>
        <taxon>Eukaryota</taxon>
        <taxon>Metazoa</taxon>
        <taxon>Spiralia</taxon>
        <taxon>Lophotrochozoa</taxon>
        <taxon>Mollusca</taxon>
        <taxon>Gastropoda</taxon>
        <taxon>Heterobranchia</taxon>
        <taxon>Euthyneura</taxon>
        <taxon>Panpulmonata</taxon>
        <taxon>Hygrophila</taxon>
        <taxon>Lymnaeoidea</taxon>
        <taxon>Planorbidae</taxon>
        <taxon>Biomphalaria</taxon>
    </lineage>
</organism>
<feature type="domain" description="PiggyBac transposable element-derived protein" evidence="2">
    <location>
        <begin position="161"/>
        <end position="525"/>
    </location>
</feature>
<feature type="region of interest" description="Disordered" evidence="1">
    <location>
        <begin position="46"/>
        <end position="99"/>
    </location>
</feature>
<dbReference type="InterPro" id="IPR029526">
    <property type="entry name" value="PGBD"/>
</dbReference>
<evidence type="ECO:0000313" key="4">
    <source>
        <dbReference type="Proteomes" id="UP001233172"/>
    </source>
</evidence>
<evidence type="ECO:0000256" key="1">
    <source>
        <dbReference type="SAM" id="MobiDB-lite"/>
    </source>
</evidence>
<sequence length="641" mass="72378">MQRRSTSIDNKRRRFQAIDVLRAIIDEPSDGDEGSETEDEVIQDICSTDEDTVSDAATDLSLATGAGPSTQNIGETEGQAEDSDTEPEGQAEDSDTETEGENAIDLLQVLKVPVNLAGKNKYKWSGSVPLRTRIPQRNKVTGQPGNKGEARDISSGILAWSLFFTDDLLNDIVTHTNAELVVQRRRYANDSQPDSDDDDDDAEEEVRPSFTRNVDIVELKALLGLYYLAGVLNMNGVTTYELFDKDCGVAYFQATMPQKRFTFLTNCIRFDDKGTRQEKRERDRLAPIRELFDKIVNTSQQLYTPSEYCTVNEQLLAFRGRCPFKMYIPSKPDKYGIKIMMMCDSNNYYMCNAEVYTGKGSTTAGVSATEYYSVQMTTPIHGTNRNCTFDNWFTSINTARKLYDDHAVTMVGTMKKNKAEIPPSFVELRGREKNSAMFAFSGVLTLLSYCPPKPKKKIVMLLSTMHRRGDTTETVRLPDMVQFYNETKCGVDTFDQLCHRYSVSRRMRRWPLTVFYGLLNAVGINFMILLKGSHADDKEAVPDRRTYLKTLAKALIKPQMEARLRYPKLSKNLRSLINGVLKIEPAERAQARQAGGRAERVGRCSFCDRSKDSKSKTKCCRCDKFICASHQHTICPDCADD</sequence>
<name>A0AAD8EY78_BIOPF</name>
<dbReference type="Pfam" id="PF13843">
    <property type="entry name" value="DDE_Tnp_1_7"/>
    <property type="match status" value="1"/>
</dbReference>
<reference evidence="3" key="1">
    <citation type="journal article" date="2023" name="PLoS Negl. Trop. Dis.">
        <title>A genome sequence for Biomphalaria pfeifferi, the major vector snail for the human-infecting parasite Schistosoma mansoni.</title>
        <authorList>
            <person name="Bu L."/>
            <person name="Lu L."/>
            <person name="Laidemitt M.R."/>
            <person name="Zhang S.M."/>
            <person name="Mutuku M."/>
            <person name="Mkoji G."/>
            <person name="Steinauer M."/>
            <person name="Loker E.S."/>
        </authorList>
    </citation>
    <scope>NUCLEOTIDE SEQUENCE</scope>
    <source>
        <strain evidence="3">KasaAsao</strain>
    </source>
</reference>
<accession>A0AAD8EY78</accession>
<evidence type="ECO:0000259" key="2">
    <source>
        <dbReference type="Pfam" id="PF13843"/>
    </source>
</evidence>
<feature type="compositionally biased region" description="Acidic residues" evidence="1">
    <location>
        <begin position="193"/>
        <end position="204"/>
    </location>
</feature>
<dbReference type="PANTHER" id="PTHR46599:SF6">
    <property type="entry name" value="DUAL SPECIFICITY PHOSPHATASE 26"/>
    <property type="match status" value="1"/>
</dbReference>
<feature type="region of interest" description="Disordered" evidence="1">
    <location>
        <begin position="186"/>
        <end position="207"/>
    </location>
</feature>
<dbReference type="AlphaFoldDB" id="A0AAD8EY78"/>
<dbReference type="EMBL" id="JASAOG010000199">
    <property type="protein sequence ID" value="KAK0044375.1"/>
    <property type="molecule type" value="Genomic_DNA"/>
</dbReference>
<proteinExistence type="predicted"/>
<reference evidence="3" key="2">
    <citation type="submission" date="2023-04" db="EMBL/GenBank/DDBJ databases">
        <authorList>
            <person name="Bu L."/>
            <person name="Lu L."/>
            <person name="Laidemitt M.R."/>
            <person name="Zhang S.M."/>
            <person name="Mutuku M."/>
            <person name="Mkoji G."/>
            <person name="Steinauer M."/>
            <person name="Loker E.S."/>
        </authorList>
    </citation>
    <scope>NUCLEOTIDE SEQUENCE</scope>
    <source>
        <strain evidence="3">KasaAsao</strain>
        <tissue evidence="3">Whole Snail</tissue>
    </source>
</reference>
<protein>
    <submittedName>
        <fullName evidence="3">PiggyBac transposable element-derived protein 4</fullName>
    </submittedName>
</protein>
<dbReference type="PANTHER" id="PTHR46599">
    <property type="entry name" value="PIGGYBAC TRANSPOSABLE ELEMENT-DERIVED PROTEIN 4"/>
    <property type="match status" value="1"/>
</dbReference>
<feature type="compositionally biased region" description="Acidic residues" evidence="1">
    <location>
        <begin position="78"/>
        <end position="99"/>
    </location>
</feature>
<comment type="caution">
    <text evidence="3">The sequence shown here is derived from an EMBL/GenBank/DDBJ whole genome shotgun (WGS) entry which is preliminary data.</text>
</comment>
<dbReference type="Proteomes" id="UP001233172">
    <property type="component" value="Unassembled WGS sequence"/>
</dbReference>
<evidence type="ECO:0000313" key="3">
    <source>
        <dbReference type="EMBL" id="KAK0044375.1"/>
    </source>
</evidence>
<keyword evidence="4" id="KW-1185">Reference proteome</keyword>